<sequence>MRKTITFLFIASFCFLGTALAKDTDVELTGWPYQVDVVRENLGRFTSQSGLSATFNPFPSNEYHTKMVASFTSGTNFDVVYVRDSFLAEWASAGWIVPITGLPGVDDYMADLPQGIIEQMSFEGEVYGLPYYSGNSVFVYNQRLLKKAGINSPPKTWDELTKQASTLKQKGVVRYPIVIGLAANENSILRNLEIISAGFGGRFFNDKLEPVFHQKNSGVKKALAWIADGISKGVINRASISQGDGEIDKFMRSGTAAFTIVTDYEMKVLNDPKKSDEAGNIKNALVPGSADAVSGTIGYVRLYSITSEADKAKAWKLVQFLGGKDATGAYYVPKRWALEFGLGFSPAPLYKDADVRNSISGWINPDILQEQAKYGINRAYRFVPYFSDWEAEAWSEFQEIINGADMDSSLDKLAKNWNELKAEY</sequence>
<dbReference type="Gene3D" id="3.40.190.10">
    <property type="entry name" value="Periplasmic binding protein-like II"/>
    <property type="match status" value="2"/>
</dbReference>
<evidence type="ECO:0000313" key="1">
    <source>
        <dbReference type="EMBL" id="SUZ97763.1"/>
    </source>
</evidence>
<gene>
    <name evidence="1" type="ORF">METZ01_LOCUS50617</name>
</gene>
<evidence type="ECO:0008006" key="2">
    <source>
        <dbReference type="Google" id="ProtNLM"/>
    </source>
</evidence>
<dbReference type="PANTHER" id="PTHR43649">
    <property type="entry name" value="ARABINOSE-BINDING PROTEIN-RELATED"/>
    <property type="match status" value="1"/>
</dbReference>
<accession>A0A381S9I0</accession>
<dbReference type="InterPro" id="IPR050490">
    <property type="entry name" value="Bact_solute-bd_prot1"/>
</dbReference>
<dbReference type="PANTHER" id="PTHR43649:SF12">
    <property type="entry name" value="DIACETYLCHITOBIOSE BINDING PROTEIN DASA"/>
    <property type="match status" value="1"/>
</dbReference>
<dbReference type="SUPFAM" id="SSF53850">
    <property type="entry name" value="Periplasmic binding protein-like II"/>
    <property type="match status" value="1"/>
</dbReference>
<protein>
    <recommendedName>
        <fullName evidence="2">ABC transporter substrate-binding protein</fullName>
    </recommendedName>
</protein>
<organism evidence="1">
    <name type="scientific">marine metagenome</name>
    <dbReference type="NCBI Taxonomy" id="408172"/>
    <lineage>
        <taxon>unclassified sequences</taxon>
        <taxon>metagenomes</taxon>
        <taxon>ecological metagenomes</taxon>
    </lineage>
</organism>
<reference evidence="1" key="1">
    <citation type="submission" date="2018-05" db="EMBL/GenBank/DDBJ databases">
        <authorList>
            <person name="Lanie J.A."/>
            <person name="Ng W.-L."/>
            <person name="Kazmierczak K.M."/>
            <person name="Andrzejewski T.M."/>
            <person name="Davidsen T.M."/>
            <person name="Wayne K.J."/>
            <person name="Tettelin H."/>
            <person name="Glass J.I."/>
            <person name="Rusch D."/>
            <person name="Podicherti R."/>
            <person name="Tsui H.-C.T."/>
            <person name="Winkler M.E."/>
        </authorList>
    </citation>
    <scope>NUCLEOTIDE SEQUENCE</scope>
</reference>
<dbReference type="InterPro" id="IPR006059">
    <property type="entry name" value="SBP"/>
</dbReference>
<dbReference type="EMBL" id="UINC01002539">
    <property type="protein sequence ID" value="SUZ97763.1"/>
    <property type="molecule type" value="Genomic_DNA"/>
</dbReference>
<proteinExistence type="predicted"/>
<dbReference type="AlphaFoldDB" id="A0A381S9I0"/>
<dbReference type="Pfam" id="PF01547">
    <property type="entry name" value="SBP_bac_1"/>
    <property type="match status" value="1"/>
</dbReference>
<name>A0A381S9I0_9ZZZZ</name>